<dbReference type="Pfam" id="PF13417">
    <property type="entry name" value="GST_N_3"/>
    <property type="match status" value="1"/>
</dbReference>
<evidence type="ECO:0000256" key="1">
    <source>
        <dbReference type="SAM" id="SignalP"/>
    </source>
</evidence>
<dbReference type="SUPFAM" id="SSF52833">
    <property type="entry name" value="Thioredoxin-like"/>
    <property type="match status" value="1"/>
</dbReference>
<accession>A0ABC8TGJ9</accession>
<protein>
    <recommendedName>
        <fullName evidence="6">Glutathione S-transferase</fullName>
    </recommendedName>
</protein>
<dbReference type="PROSITE" id="PS50405">
    <property type="entry name" value="GST_CTER"/>
    <property type="match status" value="1"/>
</dbReference>
<feature type="signal peptide" evidence="1">
    <location>
        <begin position="1"/>
        <end position="18"/>
    </location>
</feature>
<dbReference type="InterPro" id="IPR036249">
    <property type="entry name" value="Thioredoxin-like_sf"/>
</dbReference>
<dbReference type="AlphaFoldDB" id="A0ABC8TGJ9"/>
<dbReference type="InterPro" id="IPR036282">
    <property type="entry name" value="Glutathione-S-Trfase_C_sf"/>
</dbReference>
<dbReference type="PANTHER" id="PTHR44328:SF16">
    <property type="entry name" value="PROTEIN IN2-1 HOMOLOG B"/>
    <property type="match status" value="1"/>
</dbReference>
<dbReference type="Pfam" id="PF13410">
    <property type="entry name" value="GST_C_2"/>
    <property type="match status" value="1"/>
</dbReference>
<dbReference type="SUPFAM" id="SSF47616">
    <property type="entry name" value="GST C-terminal domain-like"/>
    <property type="match status" value="1"/>
</dbReference>
<organism evidence="4 5">
    <name type="scientific">Ilex paraguariensis</name>
    <name type="common">yerba mate</name>
    <dbReference type="NCBI Taxonomy" id="185542"/>
    <lineage>
        <taxon>Eukaryota</taxon>
        <taxon>Viridiplantae</taxon>
        <taxon>Streptophyta</taxon>
        <taxon>Embryophyta</taxon>
        <taxon>Tracheophyta</taxon>
        <taxon>Spermatophyta</taxon>
        <taxon>Magnoliopsida</taxon>
        <taxon>eudicotyledons</taxon>
        <taxon>Gunneridae</taxon>
        <taxon>Pentapetalae</taxon>
        <taxon>asterids</taxon>
        <taxon>campanulids</taxon>
        <taxon>Aquifoliales</taxon>
        <taxon>Aquifoliaceae</taxon>
        <taxon>Ilex</taxon>
    </lineage>
</organism>
<keyword evidence="1" id="KW-0732">Signal</keyword>
<evidence type="ECO:0000313" key="5">
    <source>
        <dbReference type="Proteomes" id="UP001642360"/>
    </source>
</evidence>
<dbReference type="InterPro" id="IPR004045">
    <property type="entry name" value="Glutathione_S-Trfase_N"/>
</dbReference>
<sequence>MIFPWCSFLTFPFLQVPALEHENKIIGESLDIIKYVDSHFEGPALLPDDPAKKEFAEELISYSDTFVKGVFTSFKGDAVKEAGAAFDYLETALHKFDDGPFFLGQKFSLVDIVYAPFLERHQIFFQDVWSYDIRSGRPKIAAFMEEMNKIGAYTQTKCDPKLLVEAYKRMFLVNPYCPNVGLSSLEEGRLRVLTLWLYFASLQAQK</sequence>
<feature type="chain" id="PRO_5044826762" description="Glutathione S-transferase" evidence="1">
    <location>
        <begin position="19"/>
        <end position="206"/>
    </location>
</feature>
<dbReference type="CDD" id="cd03203">
    <property type="entry name" value="GST_C_Lambda"/>
    <property type="match status" value="1"/>
</dbReference>
<gene>
    <name evidence="4" type="ORF">ILEXP_LOCUS36226</name>
</gene>
<dbReference type="InterPro" id="IPR010987">
    <property type="entry name" value="Glutathione-S-Trfase_C-like"/>
</dbReference>
<dbReference type="CDD" id="cd00570">
    <property type="entry name" value="GST_N_family"/>
    <property type="match status" value="1"/>
</dbReference>
<keyword evidence="5" id="KW-1185">Reference proteome</keyword>
<comment type="caution">
    <text evidence="4">The sequence shown here is derived from an EMBL/GenBank/DDBJ whole genome shotgun (WGS) entry which is preliminary data.</text>
</comment>
<name>A0ABC8TGJ9_9AQUA</name>
<dbReference type="EMBL" id="CAUOFW020004724">
    <property type="protein sequence ID" value="CAK9166981.1"/>
    <property type="molecule type" value="Genomic_DNA"/>
</dbReference>
<feature type="domain" description="GST C-terminal" evidence="3">
    <location>
        <begin position="19"/>
        <end position="170"/>
    </location>
</feature>
<dbReference type="PROSITE" id="PS50404">
    <property type="entry name" value="GST_NTER"/>
    <property type="match status" value="1"/>
</dbReference>
<dbReference type="Proteomes" id="UP001642360">
    <property type="component" value="Unassembled WGS sequence"/>
</dbReference>
<evidence type="ECO:0000259" key="3">
    <source>
        <dbReference type="PROSITE" id="PS50405"/>
    </source>
</evidence>
<dbReference type="Gene3D" id="1.20.1050.10">
    <property type="match status" value="1"/>
</dbReference>
<evidence type="ECO:0000259" key="2">
    <source>
        <dbReference type="PROSITE" id="PS50404"/>
    </source>
</evidence>
<dbReference type="InterPro" id="IPR044629">
    <property type="entry name" value="GSTL1/2/3"/>
</dbReference>
<proteinExistence type="predicted"/>
<reference evidence="4 5" key="1">
    <citation type="submission" date="2024-02" db="EMBL/GenBank/DDBJ databases">
        <authorList>
            <person name="Vignale AGUSTIN F."/>
            <person name="Sosa J E."/>
            <person name="Modenutti C."/>
        </authorList>
    </citation>
    <scope>NUCLEOTIDE SEQUENCE [LARGE SCALE GENOMIC DNA]</scope>
</reference>
<dbReference type="PANTHER" id="PTHR44328">
    <property type="entry name" value="GLUTATHIONE S-TRANSFERASE L1"/>
    <property type="match status" value="1"/>
</dbReference>
<evidence type="ECO:0008006" key="6">
    <source>
        <dbReference type="Google" id="ProtNLM"/>
    </source>
</evidence>
<feature type="domain" description="GST N-terminal" evidence="2">
    <location>
        <begin position="1"/>
        <end position="44"/>
    </location>
</feature>
<dbReference type="Gene3D" id="3.40.30.10">
    <property type="entry name" value="Glutaredoxin"/>
    <property type="match status" value="1"/>
</dbReference>
<dbReference type="FunFam" id="1.20.1050.10:FF:000041">
    <property type="entry name" value="Lambda class glutathione S-transferase"/>
    <property type="match status" value="1"/>
</dbReference>
<evidence type="ECO:0000313" key="4">
    <source>
        <dbReference type="EMBL" id="CAK9166981.1"/>
    </source>
</evidence>